<evidence type="ECO:0000256" key="6">
    <source>
        <dbReference type="PROSITE-ProRule" id="PRU10141"/>
    </source>
</evidence>
<dbReference type="CDD" id="cd14014">
    <property type="entry name" value="STKc_PknB_like"/>
    <property type="match status" value="1"/>
</dbReference>
<dbReference type="InterPro" id="IPR019775">
    <property type="entry name" value="WD40_repeat_CS"/>
</dbReference>
<feature type="repeat" description="WD" evidence="5">
    <location>
        <begin position="1315"/>
        <end position="1347"/>
    </location>
</feature>
<keyword evidence="10" id="KW-1185">Reference proteome</keyword>
<dbReference type="Gene3D" id="3.30.200.20">
    <property type="entry name" value="Phosphorylase Kinase, domain 1"/>
    <property type="match status" value="1"/>
</dbReference>
<dbReference type="SUPFAM" id="SSF56112">
    <property type="entry name" value="Protein kinase-like (PK-like)"/>
    <property type="match status" value="1"/>
</dbReference>
<dbReference type="PROSITE" id="PS00107">
    <property type="entry name" value="PROTEIN_KINASE_ATP"/>
    <property type="match status" value="1"/>
</dbReference>
<dbReference type="SMART" id="SM00220">
    <property type="entry name" value="S_TKc"/>
    <property type="match status" value="1"/>
</dbReference>
<dbReference type="GO" id="GO:0004672">
    <property type="term" value="F:protein kinase activity"/>
    <property type="evidence" value="ECO:0007669"/>
    <property type="project" value="InterPro"/>
</dbReference>
<evidence type="ECO:0000313" key="10">
    <source>
        <dbReference type="Proteomes" id="UP000536179"/>
    </source>
</evidence>
<keyword evidence="3 6" id="KW-0547">Nucleotide-binding</keyword>
<feature type="repeat" description="WD" evidence="5">
    <location>
        <begin position="1538"/>
        <end position="1579"/>
    </location>
</feature>
<gene>
    <name evidence="9" type="ORF">FHS27_000278</name>
</gene>
<dbReference type="PROSITE" id="PS50082">
    <property type="entry name" value="WD_REPEATS_2"/>
    <property type="match status" value="11"/>
</dbReference>
<dbReference type="PROSITE" id="PS50294">
    <property type="entry name" value="WD_REPEATS_REGION"/>
    <property type="match status" value="6"/>
</dbReference>
<comment type="caution">
    <text evidence="9">The sequence shown here is derived from an EMBL/GenBank/DDBJ whole genome shotgun (WGS) entry which is preliminary data.</text>
</comment>
<dbReference type="PROSITE" id="PS00108">
    <property type="entry name" value="PROTEIN_KINASE_ST"/>
    <property type="match status" value="1"/>
</dbReference>
<dbReference type="RefSeq" id="WP_246418976.1">
    <property type="nucleotide sequence ID" value="NZ_JACHXU010000001.1"/>
</dbReference>
<feature type="repeat" description="WD" evidence="5">
    <location>
        <begin position="1468"/>
        <end position="1490"/>
    </location>
</feature>
<feature type="repeat" description="WD" evidence="5">
    <location>
        <begin position="1377"/>
        <end position="1418"/>
    </location>
</feature>
<feature type="region of interest" description="Disordered" evidence="7">
    <location>
        <begin position="827"/>
        <end position="846"/>
    </location>
</feature>
<feature type="compositionally biased region" description="Basic and acidic residues" evidence="7">
    <location>
        <begin position="168"/>
        <end position="185"/>
    </location>
</feature>
<dbReference type="InterPro" id="IPR050349">
    <property type="entry name" value="WD_LIS1/nudF_dynein_reg"/>
</dbReference>
<dbReference type="InterPro" id="IPR011009">
    <property type="entry name" value="Kinase-like_dom_sf"/>
</dbReference>
<feature type="repeat" description="WD" evidence="5">
    <location>
        <begin position="1994"/>
        <end position="2007"/>
    </location>
</feature>
<dbReference type="Pfam" id="PF00069">
    <property type="entry name" value="Pkinase"/>
    <property type="match status" value="1"/>
</dbReference>
<feature type="region of interest" description="Disordered" evidence="7">
    <location>
        <begin position="1210"/>
        <end position="1230"/>
    </location>
</feature>
<protein>
    <recommendedName>
        <fullName evidence="8">Protein kinase domain-containing protein</fullName>
    </recommendedName>
</protein>
<dbReference type="PROSITE" id="PS00678">
    <property type="entry name" value="WD_REPEATS_1"/>
    <property type="match status" value="2"/>
</dbReference>
<dbReference type="InterPro" id="IPR015943">
    <property type="entry name" value="WD40/YVTN_repeat-like_dom_sf"/>
</dbReference>
<evidence type="ECO:0000256" key="5">
    <source>
        <dbReference type="PROSITE-ProRule" id="PRU00221"/>
    </source>
</evidence>
<organism evidence="9 10">
    <name type="scientific">Aporhodopirellula rubra</name>
    <dbReference type="NCBI Taxonomy" id="980271"/>
    <lineage>
        <taxon>Bacteria</taxon>
        <taxon>Pseudomonadati</taxon>
        <taxon>Planctomycetota</taxon>
        <taxon>Planctomycetia</taxon>
        <taxon>Pirellulales</taxon>
        <taxon>Pirellulaceae</taxon>
        <taxon>Aporhodopirellula</taxon>
    </lineage>
</organism>
<dbReference type="Proteomes" id="UP000536179">
    <property type="component" value="Unassembled WGS sequence"/>
</dbReference>
<feature type="repeat" description="WD" evidence="5">
    <location>
        <begin position="1069"/>
        <end position="1109"/>
    </location>
</feature>
<dbReference type="Gene3D" id="1.10.510.10">
    <property type="entry name" value="Transferase(Phosphotransferase) domain 1"/>
    <property type="match status" value="1"/>
</dbReference>
<feature type="binding site" evidence="6">
    <location>
        <position position="423"/>
    </location>
    <ligand>
        <name>ATP</name>
        <dbReference type="ChEBI" id="CHEBI:30616"/>
    </ligand>
</feature>
<keyword evidence="4 6" id="KW-0067">ATP-binding</keyword>
<dbReference type="GO" id="GO:0005524">
    <property type="term" value="F:ATP binding"/>
    <property type="evidence" value="ECO:0007669"/>
    <property type="project" value="UniProtKB-UniRule"/>
</dbReference>
<reference evidence="9 10" key="1">
    <citation type="submission" date="2020-08" db="EMBL/GenBank/DDBJ databases">
        <title>Genomic Encyclopedia of Type Strains, Phase III (KMG-III): the genomes of soil and plant-associated and newly described type strains.</title>
        <authorList>
            <person name="Whitman W."/>
        </authorList>
    </citation>
    <scope>NUCLEOTIDE SEQUENCE [LARGE SCALE GENOMIC DNA]</scope>
    <source>
        <strain evidence="9 10">CECT 8075</strain>
    </source>
</reference>
<feature type="compositionally biased region" description="Basic and acidic residues" evidence="7">
    <location>
        <begin position="827"/>
        <end position="845"/>
    </location>
</feature>
<dbReference type="SMART" id="SM00320">
    <property type="entry name" value="WD40"/>
    <property type="match status" value="15"/>
</dbReference>
<feature type="repeat" description="WD" evidence="5">
    <location>
        <begin position="1264"/>
        <end position="1296"/>
    </location>
</feature>
<evidence type="ECO:0000256" key="4">
    <source>
        <dbReference type="ARBA" id="ARBA00022840"/>
    </source>
</evidence>
<dbReference type="InterPro" id="IPR036322">
    <property type="entry name" value="WD40_repeat_dom_sf"/>
</dbReference>
<dbReference type="InterPro" id="IPR001680">
    <property type="entry name" value="WD40_rpt"/>
</dbReference>
<name>A0A7W5DUQ1_9BACT</name>
<evidence type="ECO:0000313" key="9">
    <source>
        <dbReference type="EMBL" id="MBB3204514.1"/>
    </source>
</evidence>
<sequence>MNHDHDSIGEEAEDEKSESNPKSDSESSPDQNSKRDASDNTNPDATVEEIAGFGLDATLDDSPPFDPDATVEENMPLPGGESAFNETGADPNATIVEDGDFDPDATIEEEQAFDPDATIEEGRDFDPNATVVEDHSDDPNATVTEDDAFDPDATIDESNSFDPDATIEENREFDLDATLEDDRSLDPNATVVEHRSDDPHATVSEDDKFDPDATIDENNSFDPDATVEENREFDPDATLEEQSHVDLDTTIDAPPTIDQIGKTVPSIDHCGKTVIDTDRQPSGNSQTETNQTLDETAKTLAMISGNNPDDETGDRDDESLSVLEDTDLGQTINPRALSDAEAKYWDEISSEFTSDREPTELPPAIDRTIVETRLQLRNQSVATQIHDEDKGTDYRLVRLLGRGGMGNVFVARQGSLDRLIAVKVIRPLDTAKRERLAQEGKLESVEQNRRQQFLSEAVVTGDLDHPNIVPIHDVAVTGDNTLFYSMKRVVGTPWSDVINEKTRDENLEILIKVADAIGFAHTRGVVHRDIKPENVMLGDFGVVMVMDWGIALAKPEFEKLDSITPATRLGGTPSMMAPEMAIGPVERIGPAADIYLLGATLFMVITGQPPHHAANVSQCLRAVANNEIRPYDAKHNGELMNIALKAMSDHPDDRYADTTQFQDAIREYRSHAESISLATRASEDLKIANETRSYPQFTRAQFGFEEAIALWDGNDRAHAGLKKTPIDHAEAAYANQDYDLGLSLLNPNEPDHTELIGRLKEALRLREQREATFALLKKTAVAMLAFILIGGSIALYFIHEASTRAQRNASMAKYQFKIAQEQRDLAKENEEEAIQERKRADRNSEEAIESARIAEIQKQRAIRNAEIAAEERDRADSNADRAIQNARAAQIAKTKAEYEAYVSGVGLAKARIDRNEFTEARRLISGLIGDRTDHSVPWELRYLSSLANQSAASVNASGVPTSLAIAFNTTDRGPGTTLIRLDDGTVASLTLPSPNTAAENRPLSVKPIELPKLSAAQNDSGSPHNVSAITISRDGSIAAAGTQRGEILLWDPRDKDLARPQTANTSRRLRGHRDRITNLRMVGDDYLVSSSADRTIRVWEIATGSELKTMWHIAPVTGMSTGVTSRGFRIAAAVAEKGLGQVVVWEAQTDREFRAESIGIFNEHSQPITSVAISPDANSIASGDVEGNVLVWSIADLKDNDITKLVKRAVQASSPSSSPNRRNAATDATSSQTIFTRLVNDESDFADRSSTSGLSTSDLTSETAKAHQQSIRNIQFSENGETLLTCGDDYLIHTWKPAPDTGSSPRFNWELARTLRGHGGPVMDAAFLTDDGEQILSTGADQSIRLWIADDSFSGTLTSQTAPETAPTFARVEPTATQVHDDEIWSASMSPDGRRIVTASRDRTAKVLSINPTTLTLDKTTDLFTNEEDTSTNATREERSGLAPIANLTEGTAFRAMSMHVDVASQRLFVGGADSVVRVWNLRRGTELETITGTGLNQIFAVSRDANVILTGSSSEGSNAILWRFDPGTSTARILHRLSGHEESVAAVALSSDASHALTADRAGRVLVWDVETGTPIGSPIDLLLGTRINDAAFATDGQSIWLAADDQRLSRIDLSSREIVDRLEHDGFVTNVDFSEDGRRVITTSELQKINSTIHRATWWQLSPKGGSPAQPNTLVELTVSARNRIRSGGQPGIASVAMNSSGREAIVSINPPGDAPSRVQRWQADDDIRNAKKTIVLGLPDRIGDVSSAAPVSDDELVTMHGNSAFRWNTNSRKLEMSYRINGALSVAAFSPDGKFVATGSRSVKLWDARNGNAIGKLESPHDGAVRCIAFNDHLTATEFLTGGDDGTIRRWAFDRDTAEFSNTATIRDATGSSEDGIHQPLSISISPDGRSILTTTNRGRVVLHDFDEETQRVLFDDPDVGAIHAGCFSPDGRFVAAAGRDRLARMWDLSKTHDINDSPDAVFQGHAEAIQDVALIGEIEPTDVSRSTLRLFTASQDRSVRIWDPLYSAPPPNQNGTKLPARIGPQGRELLELLRHTDGVMAVDFNADDSLMMTAGREGKVVLWPAP</sequence>
<feature type="compositionally biased region" description="Basic and acidic residues" evidence="7">
    <location>
        <begin position="120"/>
        <end position="138"/>
    </location>
</feature>
<feature type="repeat" description="WD" evidence="5">
    <location>
        <begin position="1821"/>
        <end position="1864"/>
    </location>
</feature>
<dbReference type="InterPro" id="IPR000719">
    <property type="entry name" value="Prot_kinase_dom"/>
</dbReference>
<keyword evidence="2" id="KW-0677">Repeat</keyword>
<evidence type="ECO:0000256" key="2">
    <source>
        <dbReference type="ARBA" id="ARBA00022737"/>
    </source>
</evidence>
<dbReference type="Gene3D" id="2.160.10.10">
    <property type="entry name" value="Hexapeptide repeat proteins"/>
    <property type="match status" value="1"/>
</dbReference>
<feature type="repeat" description="WD" evidence="5">
    <location>
        <begin position="2036"/>
        <end position="2070"/>
    </location>
</feature>
<feature type="compositionally biased region" description="Acidic residues" evidence="7">
    <location>
        <begin position="97"/>
        <end position="119"/>
    </location>
</feature>
<feature type="domain" description="Protein kinase" evidence="8">
    <location>
        <begin position="394"/>
        <end position="669"/>
    </location>
</feature>
<dbReference type="Gene3D" id="2.130.10.10">
    <property type="entry name" value="YVTN repeat-like/Quinoprotein amine dehydrogenase"/>
    <property type="match status" value="5"/>
</dbReference>
<feature type="region of interest" description="Disordered" evidence="7">
    <location>
        <begin position="1"/>
        <end position="264"/>
    </location>
</feature>
<proteinExistence type="predicted"/>
<dbReference type="EMBL" id="JACHXU010000001">
    <property type="protein sequence ID" value="MBB3204514.1"/>
    <property type="molecule type" value="Genomic_DNA"/>
</dbReference>
<dbReference type="SUPFAM" id="SSF50978">
    <property type="entry name" value="WD40 repeat-like"/>
    <property type="match status" value="2"/>
</dbReference>
<feature type="compositionally biased region" description="Low complexity" evidence="7">
    <location>
        <begin position="1212"/>
        <end position="1225"/>
    </location>
</feature>
<feature type="repeat" description="WD" evidence="5">
    <location>
        <begin position="1931"/>
        <end position="1960"/>
    </location>
</feature>
<feature type="compositionally biased region" description="Acidic residues" evidence="7">
    <location>
        <begin position="144"/>
        <end position="155"/>
    </location>
</feature>
<dbReference type="InterPro" id="IPR017441">
    <property type="entry name" value="Protein_kinase_ATP_BS"/>
</dbReference>
<dbReference type="PROSITE" id="PS50011">
    <property type="entry name" value="PROTEIN_KINASE_DOM"/>
    <property type="match status" value="1"/>
</dbReference>
<evidence type="ECO:0000256" key="7">
    <source>
        <dbReference type="SAM" id="MobiDB-lite"/>
    </source>
</evidence>
<dbReference type="Pfam" id="PF00400">
    <property type="entry name" value="WD40"/>
    <property type="match status" value="11"/>
</dbReference>
<evidence type="ECO:0000259" key="8">
    <source>
        <dbReference type="PROSITE" id="PS50011"/>
    </source>
</evidence>
<evidence type="ECO:0000256" key="3">
    <source>
        <dbReference type="ARBA" id="ARBA00022741"/>
    </source>
</evidence>
<feature type="compositionally biased region" description="Basic and acidic residues" evidence="7">
    <location>
        <begin position="192"/>
        <end position="206"/>
    </location>
</feature>
<accession>A0A7W5DUQ1</accession>
<keyword evidence="1 5" id="KW-0853">WD repeat</keyword>
<feature type="repeat" description="WD" evidence="5">
    <location>
        <begin position="1161"/>
        <end position="1194"/>
    </location>
</feature>
<evidence type="ECO:0000256" key="1">
    <source>
        <dbReference type="ARBA" id="ARBA00022574"/>
    </source>
</evidence>
<dbReference type="InterPro" id="IPR008271">
    <property type="entry name" value="Ser/Thr_kinase_AS"/>
</dbReference>
<dbReference type="PANTHER" id="PTHR44129">
    <property type="entry name" value="WD REPEAT-CONTAINING PROTEIN POP1"/>
    <property type="match status" value="1"/>
</dbReference>